<accession>A0A6J4KDG2</accession>
<name>A0A6J4KDG2_9BACT</name>
<reference evidence="2" key="1">
    <citation type="submission" date="2020-02" db="EMBL/GenBank/DDBJ databases">
        <authorList>
            <person name="Meier V. D."/>
        </authorList>
    </citation>
    <scope>NUCLEOTIDE SEQUENCE</scope>
    <source>
        <strain evidence="2">AVDCRST_MAG40</strain>
    </source>
</reference>
<dbReference type="EMBL" id="CADCTX010000117">
    <property type="protein sequence ID" value="CAA9301813.1"/>
    <property type="molecule type" value="Genomic_DNA"/>
</dbReference>
<feature type="compositionally biased region" description="Polar residues" evidence="1">
    <location>
        <begin position="36"/>
        <end position="45"/>
    </location>
</feature>
<feature type="non-terminal residue" evidence="2">
    <location>
        <position position="85"/>
    </location>
</feature>
<dbReference type="AlphaFoldDB" id="A0A6J4KDG2"/>
<evidence type="ECO:0000313" key="2">
    <source>
        <dbReference type="EMBL" id="CAA9301813.1"/>
    </source>
</evidence>
<feature type="non-terminal residue" evidence="2">
    <location>
        <position position="1"/>
    </location>
</feature>
<feature type="compositionally biased region" description="Low complexity" evidence="1">
    <location>
        <begin position="56"/>
        <end position="85"/>
    </location>
</feature>
<protein>
    <submittedName>
        <fullName evidence="2">Transposase</fullName>
    </submittedName>
</protein>
<evidence type="ECO:0000256" key="1">
    <source>
        <dbReference type="SAM" id="MobiDB-lite"/>
    </source>
</evidence>
<feature type="region of interest" description="Disordered" evidence="1">
    <location>
        <begin position="17"/>
        <end position="85"/>
    </location>
</feature>
<proteinExistence type="predicted"/>
<gene>
    <name evidence="2" type="ORF">AVDCRST_MAG40-405</name>
</gene>
<organism evidence="2">
    <name type="scientific">uncultured Gemmatimonadaceae bacterium</name>
    <dbReference type="NCBI Taxonomy" id="246130"/>
    <lineage>
        <taxon>Bacteria</taxon>
        <taxon>Pseudomonadati</taxon>
        <taxon>Gemmatimonadota</taxon>
        <taxon>Gemmatimonadia</taxon>
        <taxon>Gemmatimonadales</taxon>
        <taxon>Gemmatimonadaceae</taxon>
        <taxon>environmental samples</taxon>
    </lineage>
</organism>
<sequence length="85" mass="8693">CASLVVRTRLTCPMPSGRSWRPSFHRRSAPVGRGSGQTAQSRTPCSTCCGAGARGGCCPTRSRRGPPSSRASGAGASTARCAKPT</sequence>